<sequence length="260" mass="28340">MAKRTLSRAARSPFAAEVCAATSEAAGFAAWLHTDMHDTGTARAYYRLAIDAARKADHALLAAYMIGSLASFEIEGDDAELGIVLLADARRRLGDHPPPTASAWLSSIEALGHAAAQDASNAMAALYEAEQAVQRAERATAPPWPWVFPFDQPKLAGYRALVMVRLGRHQEAVSAFAESLAAAQPAIKQRAVLMTEIATAWRIAGEYDEAFRLAGEALTVGVTHHSERVIQRARRFRRDYAGPITHHVRAFDDRLRATLV</sequence>
<comment type="caution">
    <text evidence="1">The sequence shown here is derived from an EMBL/GenBank/DDBJ whole genome shotgun (WGS) entry which is preliminary data.</text>
</comment>
<dbReference type="Proteomes" id="UP001596137">
    <property type="component" value="Unassembled WGS sequence"/>
</dbReference>
<evidence type="ECO:0008006" key="3">
    <source>
        <dbReference type="Google" id="ProtNLM"/>
    </source>
</evidence>
<keyword evidence="2" id="KW-1185">Reference proteome</keyword>
<dbReference type="SUPFAM" id="SSF48452">
    <property type="entry name" value="TPR-like"/>
    <property type="match status" value="1"/>
</dbReference>
<evidence type="ECO:0000313" key="1">
    <source>
        <dbReference type="EMBL" id="MFC6081708.1"/>
    </source>
</evidence>
<proteinExistence type="predicted"/>
<name>A0ABW1NFN3_9ACTN</name>
<dbReference type="InterPro" id="IPR011990">
    <property type="entry name" value="TPR-like_helical_dom_sf"/>
</dbReference>
<dbReference type="RefSeq" id="WP_380750177.1">
    <property type="nucleotide sequence ID" value="NZ_JBHSRF010000011.1"/>
</dbReference>
<protein>
    <recommendedName>
        <fullName evidence="3">Transcriptional regulator</fullName>
    </recommendedName>
</protein>
<accession>A0ABW1NFN3</accession>
<evidence type="ECO:0000313" key="2">
    <source>
        <dbReference type="Proteomes" id="UP001596137"/>
    </source>
</evidence>
<gene>
    <name evidence="1" type="ORF">ACFP1K_11105</name>
</gene>
<dbReference type="EMBL" id="JBHSRF010000011">
    <property type="protein sequence ID" value="MFC6081708.1"/>
    <property type="molecule type" value="Genomic_DNA"/>
</dbReference>
<dbReference type="Gene3D" id="1.25.40.10">
    <property type="entry name" value="Tetratricopeptide repeat domain"/>
    <property type="match status" value="1"/>
</dbReference>
<organism evidence="1 2">
    <name type="scientific">Sphaerisporangium aureirubrum</name>
    <dbReference type="NCBI Taxonomy" id="1544736"/>
    <lineage>
        <taxon>Bacteria</taxon>
        <taxon>Bacillati</taxon>
        <taxon>Actinomycetota</taxon>
        <taxon>Actinomycetes</taxon>
        <taxon>Streptosporangiales</taxon>
        <taxon>Streptosporangiaceae</taxon>
        <taxon>Sphaerisporangium</taxon>
    </lineage>
</organism>
<reference evidence="2" key="1">
    <citation type="journal article" date="2019" name="Int. J. Syst. Evol. Microbiol.">
        <title>The Global Catalogue of Microorganisms (GCM) 10K type strain sequencing project: providing services to taxonomists for standard genome sequencing and annotation.</title>
        <authorList>
            <consortium name="The Broad Institute Genomics Platform"/>
            <consortium name="The Broad Institute Genome Sequencing Center for Infectious Disease"/>
            <person name="Wu L."/>
            <person name="Ma J."/>
        </authorList>
    </citation>
    <scope>NUCLEOTIDE SEQUENCE [LARGE SCALE GENOMIC DNA]</scope>
    <source>
        <strain evidence="2">JCM 30346</strain>
    </source>
</reference>